<dbReference type="InterPro" id="IPR032576">
    <property type="entry name" value="DUF4921"/>
</dbReference>
<protein>
    <submittedName>
        <fullName evidence="2">DUF4921 family protein</fullName>
    </submittedName>
</protein>
<dbReference type="Pfam" id="PF16268">
    <property type="entry name" value="DUF4921"/>
    <property type="match status" value="1"/>
</dbReference>
<dbReference type="Gene3D" id="3.30.428.10">
    <property type="entry name" value="HIT-like"/>
    <property type="match status" value="1"/>
</dbReference>
<feature type="non-terminal residue" evidence="2">
    <location>
        <position position="1"/>
    </location>
</feature>
<evidence type="ECO:0000259" key="1">
    <source>
        <dbReference type="Pfam" id="PF16268"/>
    </source>
</evidence>
<dbReference type="InterPro" id="IPR036265">
    <property type="entry name" value="HIT-like_sf"/>
</dbReference>
<evidence type="ECO:0000313" key="2">
    <source>
        <dbReference type="EMBL" id="MBM3226830.1"/>
    </source>
</evidence>
<name>A0A938B6V5_UNCTE</name>
<dbReference type="AlphaFoldDB" id="A0A938B6V5"/>
<dbReference type="EMBL" id="VGLS01001068">
    <property type="protein sequence ID" value="MBM3226830.1"/>
    <property type="molecule type" value="Genomic_DNA"/>
</dbReference>
<dbReference type="SUPFAM" id="SSF54197">
    <property type="entry name" value="HIT-like"/>
    <property type="match status" value="1"/>
</dbReference>
<sequence length="278" mass="31442">TYGEIYGLSGIPTGFHSDDWAIRVVRNIIPRVPEECTGGKNESYVIIEDGRHFLPGATGLSDLMWSGALPAQHYYHVLRVAAEIVRRSLTNKAVQSVLIRKHQGRESGASQPHIHIQAIGADRLFPDVERDIEVTARHPHIWQECVDLMREFGFHIEESRGIASHWSPFGKFGRHFEVISLQDWQALPDIPDTRLRLFAQQTHRLLRALGTAPYDLEIHHGEGIPLHLHLNGRRHVYANIGGTLNAPADVAENAVPPTRDIVRLLALQMAEEEQRWQC</sequence>
<proteinExistence type="predicted"/>
<accession>A0A938B6V5</accession>
<organism evidence="2 3">
    <name type="scientific">Tectimicrobiota bacterium</name>
    <dbReference type="NCBI Taxonomy" id="2528274"/>
    <lineage>
        <taxon>Bacteria</taxon>
        <taxon>Pseudomonadati</taxon>
        <taxon>Nitrospinota/Tectimicrobiota group</taxon>
        <taxon>Candidatus Tectimicrobiota</taxon>
    </lineage>
</organism>
<dbReference type="Proteomes" id="UP000712673">
    <property type="component" value="Unassembled WGS sequence"/>
</dbReference>
<feature type="domain" description="DUF4921" evidence="1">
    <location>
        <begin position="45"/>
        <end position="151"/>
    </location>
</feature>
<evidence type="ECO:0000313" key="3">
    <source>
        <dbReference type="Proteomes" id="UP000712673"/>
    </source>
</evidence>
<reference evidence="2" key="1">
    <citation type="submission" date="2019-03" db="EMBL/GenBank/DDBJ databases">
        <title>Lake Tanganyika Metagenome-Assembled Genomes (MAGs).</title>
        <authorList>
            <person name="Tran P."/>
        </authorList>
    </citation>
    <scope>NUCLEOTIDE SEQUENCE</scope>
    <source>
        <strain evidence="2">K_DeepCast_65m_m2_066</strain>
    </source>
</reference>
<comment type="caution">
    <text evidence="2">The sequence shown here is derived from an EMBL/GenBank/DDBJ whole genome shotgun (WGS) entry which is preliminary data.</text>
</comment>
<gene>
    <name evidence="2" type="ORF">FJZ47_23950</name>
</gene>